<evidence type="ECO:0000313" key="2">
    <source>
        <dbReference type="Proteomes" id="UP000198803"/>
    </source>
</evidence>
<reference evidence="1 2" key="1">
    <citation type="submission" date="2016-10" db="EMBL/GenBank/DDBJ databases">
        <authorList>
            <person name="Varghese N."/>
            <person name="Submissions S."/>
        </authorList>
    </citation>
    <scope>NUCLEOTIDE SEQUENCE [LARGE SCALE GENOMIC DNA]</scope>
    <source>
        <strain evidence="1 2">GAS524</strain>
    </source>
</reference>
<gene>
    <name evidence="1" type="ORF">SAMN05444163_8107</name>
</gene>
<accession>A0ABY0QHH7</accession>
<dbReference type="EMBL" id="LT629693">
    <property type="protein sequence ID" value="SDK43623.1"/>
    <property type="molecule type" value="Genomic_DNA"/>
</dbReference>
<protein>
    <submittedName>
        <fullName evidence="1">Uncharacterized protein</fullName>
    </submittedName>
</protein>
<keyword evidence="2" id="KW-1185">Reference proteome</keyword>
<sequence>MKKRAYITMTLAVDLDMVAGPWDKSTDYTDAIQRQFHSAACYDPELTVHEIIERNYDYVEGKGYVRPTVFTIVDPSPAQRLAEDNAGTWGEHHTFTPADWRMDVDNHDTRAGYWDWVQAMIEASERVDDPDYDDDGNLRPGVDHA</sequence>
<dbReference type="RefSeq" id="WP_091977269.1">
    <property type="nucleotide sequence ID" value="NZ_LT629693.1"/>
</dbReference>
<proteinExistence type="predicted"/>
<name>A0ABY0QHH7_9BRAD</name>
<evidence type="ECO:0000313" key="1">
    <source>
        <dbReference type="EMBL" id="SDK43623.1"/>
    </source>
</evidence>
<dbReference type="Proteomes" id="UP000198803">
    <property type="component" value="Chromosome I"/>
</dbReference>
<organism evidence="1 2">
    <name type="scientific">Bradyrhizobium ottawaense</name>
    <dbReference type="NCBI Taxonomy" id="931866"/>
    <lineage>
        <taxon>Bacteria</taxon>
        <taxon>Pseudomonadati</taxon>
        <taxon>Pseudomonadota</taxon>
        <taxon>Alphaproteobacteria</taxon>
        <taxon>Hyphomicrobiales</taxon>
        <taxon>Nitrobacteraceae</taxon>
        <taxon>Bradyrhizobium</taxon>
    </lineage>
</organism>